<organism evidence="1 2">
    <name type="scientific">Dactylosporangium fulvum</name>
    <dbReference type="NCBI Taxonomy" id="53359"/>
    <lineage>
        <taxon>Bacteria</taxon>
        <taxon>Bacillati</taxon>
        <taxon>Actinomycetota</taxon>
        <taxon>Actinomycetes</taxon>
        <taxon>Micromonosporales</taxon>
        <taxon>Micromonosporaceae</taxon>
        <taxon>Dactylosporangium</taxon>
    </lineage>
</organism>
<dbReference type="Pfam" id="PF05331">
    <property type="entry name" value="DUF742"/>
    <property type="match status" value="1"/>
</dbReference>
<reference evidence="1" key="2">
    <citation type="submission" date="2022-09" db="EMBL/GenBank/DDBJ databases">
        <title>Biosynthetic gene clusters of Dactylosporangioum fulvum.</title>
        <authorList>
            <person name="Caradec T."/>
        </authorList>
    </citation>
    <scope>NUCLEOTIDE SEQUENCE</scope>
    <source>
        <strain evidence="1">NRRL B-16292</strain>
    </source>
</reference>
<sequence>MASSAYRAHQAARRAYRAHPQVRPFVLAGGRTRVRTRHPLLVHTLVSVPRFDPALAAHLTRQERAVYEHARHGLSVAEVSAHTGLSLGLVRVILGDLANSTLITIHPATESVTTVLTLERVLRGLQQL</sequence>
<dbReference type="RefSeq" id="WP_259866614.1">
    <property type="nucleotide sequence ID" value="NZ_BAAAST010000015.1"/>
</dbReference>
<dbReference type="PANTHER" id="PTHR36221">
    <property type="entry name" value="DUF742 DOMAIN-CONTAINING PROTEIN"/>
    <property type="match status" value="1"/>
</dbReference>
<dbReference type="PANTHER" id="PTHR36221:SF1">
    <property type="entry name" value="DUF742 DOMAIN-CONTAINING PROTEIN"/>
    <property type="match status" value="1"/>
</dbReference>
<dbReference type="EMBL" id="CP073720">
    <property type="protein sequence ID" value="UWP86938.1"/>
    <property type="molecule type" value="Genomic_DNA"/>
</dbReference>
<dbReference type="InterPro" id="IPR016032">
    <property type="entry name" value="Sig_transdc_resp-reg_C-effctor"/>
</dbReference>
<accession>A0ABY5WDL3</accession>
<evidence type="ECO:0000313" key="2">
    <source>
        <dbReference type="Proteomes" id="UP001059617"/>
    </source>
</evidence>
<gene>
    <name evidence="1" type="ORF">Dfulv_22915</name>
</gene>
<dbReference type="InterPro" id="IPR007995">
    <property type="entry name" value="DUF742"/>
</dbReference>
<dbReference type="SUPFAM" id="SSF46894">
    <property type="entry name" value="C-terminal effector domain of the bipartite response regulators"/>
    <property type="match status" value="1"/>
</dbReference>
<proteinExistence type="predicted"/>
<keyword evidence="2" id="KW-1185">Reference proteome</keyword>
<dbReference type="Proteomes" id="UP001059617">
    <property type="component" value="Chromosome"/>
</dbReference>
<protein>
    <submittedName>
        <fullName evidence="1">DUF742 domain-containing protein</fullName>
    </submittedName>
</protein>
<reference evidence="1" key="1">
    <citation type="submission" date="2021-04" db="EMBL/GenBank/DDBJ databases">
        <authorList>
            <person name="Hartkoorn R.C."/>
            <person name="Beaudoing E."/>
            <person name="Hot D."/>
        </authorList>
    </citation>
    <scope>NUCLEOTIDE SEQUENCE</scope>
    <source>
        <strain evidence="1">NRRL B-16292</strain>
    </source>
</reference>
<name>A0ABY5WDL3_9ACTN</name>
<evidence type="ECO:0000313" key="1">
    <source>
        <dbReference type="EMBL" id="UWP86938.1"/>
    </source>
</evidence>